<organism evidence="1 2">
    <name type="scientific">Rotaria sordida</name>
    <dbReference type="NCBI Taxonomy" id="392033"/>
    <lineage>
        <taxon>Eukaryota</taxon>
        <taxon>Metazoa</taxon>
        <taxon>Spiralia</taxon>
        <taxon>Gnathifera</taxon>
        <taxon>Rotifera</taxon>
        <taxon>Eurotatoria</taxon>
        <taxon>Bdelloidea</taxon>
        <taxon>Philodinida</taxon>
        <taxon>Philodinidae</taxon>
        <taxon>Rotaria</taxon>
    </lineage>
</organism>
<reference evidence="1" key="1">
    <citation type="submission" date="2021-02" db="EMBL/GenBank/DDBJ databases">
        <authorList>
            <person name="Nowell W R."/>
        </authorList>
    </citation>
    <scope>NUCLEOTIDE SEQUENCE</scope>
</reference>
<sequence>STRATAMKDLKSDHEANTRVEHFNSLYEQRPSELYHSRRITSVDQIFAQQMKLNEDVICDADAEKLRRQQSKISQKARLEREGIVAGGDGRLRWQVD</sequence>
<dbReference type="Proteomes" id="UP000663882">
    <property type="component" value="Unassembled WGS sequence"/>
</dbReference>
<evidence type="ECO:0000313" key="1">
    <source>
        <dbReference type="EMBL" id="CAF1432155.1"/>
    </source>
</evidence>
<protein>
    <submittedName>
        <fullName evidence="1">Uncharacterized protein</fullName>
    </submittedName>
</protein>
<evidence type="ECO:0000313" key="2">
    <source>
        <dbReference type="Proteomes" id="UP000663882"/>
    </source>
</evidence>
<comment type="caution">
    <text evidence="1">The sequence shown here is derived from an EMBL/GenBank/DDBJ whole genome shotgun (WGS) entry which is preliminary data.</text>
</comment>
<accession>A0A815N1M9</accession>
<dbReference type="AlphaFoldDB" id="A0A815N1M9"/>
<gene>
    <name evidence="1" type="ORF">RFH988_LOCUS35988</name>
</gene>
<feature type="non-terminal residue" evidence="1">
    <location>
        <position position="1"/>
    </location>
</feature>
<dbReference type="EMBL" id="CAJNOO010005843">
    <property type="protein sequence ID" value="CAF1432155.1"/>
    <property type="molecule type" value="Genomic_DNA"/>
</dbReference>
<name>A0A815N1M9_9BILA</name>
<proteinExistence type="predicted"/>